<organism evidence="4 5">
    <name type="scientific">Clonostachys rhizophaga</name>
    <dbReference type="NCBI Taxonomy" id="160324"/>
    <lineage>
        <taxon>Eukaryota</taxon>
        <taxon>Fungi</taxon>
        <taxon>Dikarya</taxon>
        <taxon>Ascomycota</taxon>
        <taxon>Pezizomycotina</taxon>
        <taxon>Sordariomycetes</taxon>
        <taxon>Hypocreomycetidae</taxon>
        <taxon>Hypocreales</taxon>
        <taxon>Bionectriaceae</taxon>
        <taxon>Clonostachys</taxon>
    </lineage>
</organism>
<dbReference type="CDD" id="cd12148">
    <property type="entry name" value="fungal_TF_MHR"/>
    <property type="match status" value="1"/>
</dbReference>
<dbReference type="EMBL" id="CABFNQ020000758">
    <property type="protein sequence ID" value="CAH0036644.1"/>
    <property type="molecule type" value="Genomic_DNA"/>
</dbReference>
<dbReference type="AlphaFoldDB" id="A0A9N9VYW3"/>
<keyword evidence="1" id="KW-0539">Nucleus</keyword>
<dbReference type="PROSITE" id="PS50048">
    <property type="entry name" value="ZN2_CY6_FUNGAL_2"/>
    <property type="match status" value="1"/>
</dbReference>
<dbReference type="GO" id="GO:0008270">
    <property type="term" value="F:zinc ion binding"/>
    <property type="evidence" value="ECO:0007669"/>
    <property type="project" value="InterPro"/>
</dbReference>
<dbReference type="InterPro" id="IPR036864">
    <property type="entry name" value="Zn2-C6_fun-type_DNA-bd_sf"/>
</dbReference>
<dbReference type="InterPro" id="IPR001138">
    <property type="entry name" value="Zn2Cys6_DnaBD"/>
</dbReference>
<dbReference type="GO" id="GO:0000981">
    <property type="term" value="F:DNA-binding transcription factor activity, RNA polymerase II-specific"/>
    <property type="evidence" value="ECO:0007669"/>
    <property type="project" value="InterPro"/>
</dbReference>
<dbReference type="CDD" id="cd00067">
    <property type="entry name" value="GAL4"/>
    <property type="match status" value="1"/>
</dbReference>
<proteinExistence type="predicted"/>
<dbReference type="Gene3D" id="4.10.240.10">
    <property type="entry name" value="Zn(2)-C6 fungal-type DNA-binding domain"/>
    <property type="match status" value="1"/>
</dbReference>
<dbReference type="PANTHER" id="PTHR47785">
    <property type="entry name" value="ZN(II)2CYS6 TRANSCRIPTION FACTOR (EUROFUNG)-RELATED-RELATED"/>
    <property type="match status" value="1"/>
</dbReference>
<accession>A0A9N9VYW3</accession>
<dbReference type="PANTHER" id="PTHR47785:SF7">
    <property type="entry name" value="ZN(II)2CYS6 TRANSCRIPTION FACTOR (EUROFUNG)"/>
    <property type="match status" value="1"/>
</dbReference>
<protein>
    <recommendedName>
        <fullName evidence="3">Zn(2)-C6 fungal-type domain-containing protein</fullName>
    </recommendedName>
</protein>
<comment type="caution">
    <text evidence="4">The sequence shown here is derived from an EMBL/GenBank/DDBJ whole genome shotgun (WGS) entry which is preliminary data.</text>
</comment>
<reference evidence="4" key="1">
    <citation type="submission" date="2021-10" db="EMBL/GenBank/DDBJ databases">
        <authorList>
            <person name="Piombo E."/>
        </authorList>
    </citation>
    <scope>NUCLEOTIDE SEQUENCE</scope>
</reference>
<gene>
    <name evidence="4" type="ORF">CRHIZ90672A_00010490</name>
</gene>
<dbReference type="PROSITE" id="PS00463">
    <property type="entry name" value="ZN2_CY6_FUNGAL_1"/>
    <property type="match status" value="1"/>
</dbReference>
<feature type="compositionally biased region" description="Polar residues" evidence="2">
    <location>
        <begin position="119"/>
        <end position="135"/>
    </location>
</feature>
<feature type="region of interest" description="Disordered" evidence="2">
    <location>
        <begin position="162"/>
        <end position="181"/>
    </location>
</feature>
<dbReference type="Pfam" id="PF00172">
    <property type="entry name" value="Zn_clus"/>
    <property type="match status" value="1"/>
</dbReference>
<dbReference type="OrthoDB" id="4356994at2759"/>
<evidence type="ECO:0000313" key="4">
    <source>
        <dbReference type="EMBL" id="CAH0036644.1"/>
    </source>
</evidence>
<feature type="domain" description="Zn(2)-C6 fungal-type" evidence="3">
    <location>
        <begin position="41"/>
        <end position="71"/>
    </location>
</feature>
<evidence type="ECO:0000256" key="2">
    <source>
        <dbReference type="SAM" id="MobiDB-lite"/>
    </source>
</evidence>
<dbReference type="SMART" id="SM00066">
    <property type="entry name" value="GAL4"/>
    <property type="match status" value="1"/>
</dbReference>
<evidence type="ECO:0000259" key="3">
    <source>
        <dbReference type="PROSITE" id="PS50048"/>
    </source>
</evidence>
<dbReference type="Proteomes" id="UP000696573">
    <property type="component" value="Unassembled WGS sequence"/>
</dbReference>
<evidence type="ECO:0000313" key="5">
    <source>
        <dbReference type="Proteomes" id="UP000696573"/>
    </source>
</evidence>
<feature type="compositionally biased region" description="Basic residues" evidence="2">
    <location>
        <begin position="20"/>
        <end position="29"/>
    </location>
</feature>
<keyword evidence="5" id="KW-1185">Reference proteome</keyword>
<feature type="region of interest" description="Disordered" evidence="2">
    <location>
        <begin position="104"/>
        <end position="136"/>
    </location>
</feature>
<feature type="region of interest" description="Disordered" evidence="2">
    <location>
        <begin position="1"/>
        <end position="29"/>
    </location>
</feature>
<name>A0A9N9VYW3_9HYPO</name>
<dbReference type="SUPFAM" id="SSF57701">
    <property type="entry name" value="Zn2/Cys6 DNA-binding domain"/>
    <property type="match status" value="1"/>
</dbReference>
<dbReference type="InterPro" id="IPR053181">
    <property type="entry name" value="EcdB-like_regulator"/>
</dbReference>
<sequence>MATPEEQRPAALDTDDIPRIPRKRPAGRGRAFYPRKRAITACQVCRARKTKCDNLKPSCSYCLKAGVTCVQSPVDLSSFDPASLKILERLDELENAIQEGFQNIPFQPLPSREKHDGENVSSSPRDQWPESSDSGDVSLRSILPEKIESLLQWSIFQDQPVSNPPAHGPSDLAPTPPSSLGDLLDIQPSGINAILDSFFLYVHCKNPIFVEKRTRKLVLNKLSEGIDWSPESCLALLICALGRIATPFRPNPETGPNTVPFTESYVFFQAGQKRLGSLLCQPSLIGPQCLLLSGIYMMHVHQPIYAWRLFSQALGACQHLPILARAAHSACTTGTPGTPVGSMDVAGLETQQQALYWSAWKSERELRSELLLPDFNPSASTLNLYPSFFPTPPVSAEVIGDTSDDHERASWLFYLSEISLRRLFSRVSHEIMDLHRTSGSNAKFLEELQYLVPEYEAQAQQWVESLPPELSLDLPSERDGVCVFVLRGHLVNFYEALYWPFLMARLTASVSSPDLARAVDELGKKGIEAHIHRIYVNLPGFMHRHHGTWFMIRTCMRSAVILLGAAKLKYPLPQCWADAVWQVWRLVSEWEGEISDLREWNRFLKQSLEMHGISVA</sequence>
<evidence type="ECO:0000256" key="1">
    <source>
        <dbReference type="ARBA" id="ARBA00023242"/>
    </source>
</evidence>